<dbReference type="EMBL" id="VSSQ01016512">
    <property type="protein sequence ID" value="MPM57924.1"/>
    <property type="molecule type" value="Genomic_DNA"/>
</dbReference>
<gene>
    <name evidence="1" type="ORF">SDC9_104753</name>
</gene>
<protein>
    <submittedName>
        <fullName evidence="1">Uncharacterized protein</fullName>
    </submittedName>
</protein>
<dbReference type="AlphaFoldDB" id="A0A645B899"/>
<name>A0A645B899_9ZZZZ</name>
<reference evidence="1" key="1">
    <citation type="submission" date="2019-08" db="EMBL/GenBank/DDBJ databases">
        <authorList>
            <person name="Kucharzyk K."/>
            <person name="Murdoch R.W."/>
            <person name="Higgins S."/>
            <person name="Loffler F."/>
        </authorList>
    </citation>
    <scope>NUCLEOTIDE SEQUENCE</scope>
</reference>
<organism evidence="1">
    <name type="scientific">bioreactor metagenome</name>
    <dbReference type="NCBI Taxonomy" id="1076179"/>
    <lineage>
        <taxon>unclassified sequences</taxon>
        <taxon>metagenomes</taxon>
        <taxon>ecological metagenomes</taxon>
    </lineage>
</organism>
<comment type="caution">
    <text evidence="1">The sequence shown here is derived from an EMBL/GenBank/DDBJ whole genome shotgun (WGS) entry which is preliminary data.</text>
</comment>
<evidence type="ECO:0000313" key="1">
    <source>
        <dbReference type="EMBL" id="MPM57924.1"/>
    </source>
</evidence>
<sequence length="124" mass="13840">MRFGLPAVLPTHVAAQAPGLLIHVEHQHRGAHRTLQSVQLRPHGKHIEQAGVGAYLPRKQRIALTRCIAAAHQHPPRVRGAKRIHEFLAKRRERCRVQQQHALPGQPDQAVLGRKAHKAAQVIV</sequence>
<proteinExistence type="predicted"/>
<accession>A0A645B899</accession>